<evidence type="ECO:0000256" key="4">
    <source>
        <dbReference type="ARBA" id="ARBA00011657"/>
    </source>
</evidence>
<name>A0A0V1Q0Z3_9ASCO</name>
<dbReference type="RefSeq" id="XP_015467957.1">
    <property type="nucleotide sequence ID" value="XM_015611218.1"/>
</dbReference>
<comment type="subcellular location">
    <subcellularLocation>
        <location evidence="2">Mitochondrion</location>
    </subcellularLocation>
</comment>
<evidence type="ECO:0000313" key="9">
    <source>
        <dbReference type="Proteomes" id="UP000054251"/>
    </source>
</evidence>
<dbReference type="EMBL" id="LMYN01000041">
    <property type="protein sequence ID" value="KSA01855.1"/>
    <property type="molecule type" value="Genomic_DNA"/>
</dbReference>
<protein>
    <recommendedName>
        <fullName evidence="5">ATPase expression protein 2, mitochondrial</fullName>
    </recommendedName>
</protein>
<evidence type="ECO:0000256" key="7">
    <source>
        <dbReference type="ARBA" id="ARBA00023128"/>
    </source>
</evidence>
<comment type="caution">
    <text evidence="8">The sequence shown here is derived from an EMBL/GenBank/DDBJ whole genome shotgun (WGS) entry which is preliminary data.</text>
</comment>
<dbReference type="AlphaFoldDB" id="A0A0V1Q0Z3"/>
<gene>
    <name evidence="8" type="ORF">AC631_02388</name>
</gene>
<organism evidence="8 9">
    <name type="scientific">Debaryomyces fabryi</name>
    <dbReference type="NCBI Taxonomy" id="58627"/>
    <lineage>
        <taxon>Eukaryota</taxon>
        <taxon>Fungi</taxon>
        <taxon>Dikarya</taxon>
        <taxon>Ascomycota</taxon>
        <taxon>Saccharomycotina</taxon>
        <taxon>Pichiomycetes</taxon>
        <taxon>Debaryomycetaceae</taxon>
        <taxon>Debaryomyces</taxon>
    </lineage>
</organism>
<evidence type="ECO:0000313" key="8">
    <source>
        <dbReference type="EMBL" id="KSA01855.1"/>
    </source>
</evidence>
<evidence type="ECO:0000256" key="2">
    <source>
        <dbReference type="ARBA" id="ARBA00004173"/>
    </source>
</evidence>
<dbReference type="OrthoDB" id="4077974at2759"/>
<reference evidence="8 9" key="1">
    <citation type="submission" date="2015-11" db="EMBL/GenBank/DDBJ databases">
        <title>The genome of Debaryomyces fabryi.</title>
        <authorList>
            <person name="Tafer H."/>
            <person name="Lopandic K."/>
        </authorList>
    </citation>
    <scope>NUCLEOTIDE SEQUENCE [LARGE SCALE GENOMIC DNA]</scope>
    <source>
        <strain evidence="8 9">CBS 789</strain>
    </source>
</reference>
<evidence type="ECO:0000256" key="6">
    <source>
        <dbReference type="ARBA" id="ARBA00022946"/>
    </source>
</evidence>
<comment type="function">
    <text evidence="1">Required for translation of the mitochondrial OLI1 transcript coding for the mitochondrial ATP synthase subunit 9.</text>
</comment>
<evidence type="ECO:0000256" key="1">
    <source>
        <dbReference type="ARBA" id="ARBA00002412"/>
    </source>
</evidence>
<accession>A0A0V1Q0Z3</accession>
<keyword evidence="6" id="KW-0809">Transit peptide</keyword>
<comment type="similarity">
    <text evidence="3">Belongs to the AEP2 family.</text>
</comment>
<comment type="subunit">
    <text evidence="4">Binds to the 5'UTR of the OLI1 mRNA.</text>
</comment>
<proteinExistence type="inferred from homology"/>
<sequence>MAYALKRGQKITGISISKRFVSSPAVSLNDDIVSSFESHSTAKTSRSIPNNALNTLRNTPSKLFLESLSESYFAPTFKSKTKLPKNEVIKRELCKLVELRQFDTLIDLFLKLTSRAESTLWSSILTSLELSYFIRDIIKHQIKLINQAADHKISLRSDTKIKGKLAEARRFRDKIRKLYGNLIYSDGQSSIYAVTMRSDLYNSNDLTGYKLSVTDYENLIMLELYNKKIDLASKWFQRFEQQYPQGQHYELMTYDMWVLKFQVYCGGSPILWKIPETDLYANYYNPRKSAFKAETSWLEVFTEYLKNQGKSSNTAAISDKLNETLIYSIGYARNLDYLTKYIESVWGITPGGNVSENFVMLKSDDPKFPSLNTLKAIVMSLSYNEEFFQAMTYVNAFQKIYGDSIDLSSAKAKNFWDSTFKWCDISTKFHEERALSYYIRQTTDTSTRKKKKHSLKEAQENADFDYEGFLLFINELKSKRSTTMNKLWDLHKDTNTFFSPKSYKVYLNYLLEDQTEENFYDFMSLLAKQYHYYHVSKDSFNKMHLTTNRLNDTDESVYSLYNTALRELINVKWKMGYAGQCQPLIDEWALDQQMHNNTSQWFKHTIMPQYRDMMEKKREEVMIKQKTEDDETLLDLF</sequence>
<dbReference type="GeneID" id="26839397"/>
<evidence type="ECO:0000256" key="3">
    <source>
        <dbReference type="ARBA" id="ARBA00009790"/>
    </source>
</evidence>
<dbReference type="GO" id="GO:0005739">
    <property type="term" value="C:mitochondrion"/>
    <property type="evidence" value="ECO:0007669"/>
    <property type="project" value="UniProtKB-SubCell"/>
</dbReference>
<evidence type="ECO:0000256" key="5">
    <source>
        <dbReference type="ARBA" id="ARBA00019258"/>
    </source>
</evidence>
<dbReference type="InterPro" id="IPR024319">
    <property type="entry name" value="ATPase_expression_mit"/>
</dbReference>
<keyword evidence="7" id="KW-0496">Mitochondrion</keyword>
<keyword evidence="9" id="KW-1185">Reference proteome</keyword>
<dbReference type="Proteomes" id="UP000054251">
    <property type="component" value="Unassembled WGS sequence"/>
</dbReference>
<dbReference type="Pfam" id="PF12921">
    <property type="entry name" value="ATP13"/>
    <property type="match status" value="1"/>
</dbReference>